<dbReference type="GO" id="GO:0004523">
    <property type="term" value="F:RNA-DNA hybrid ribonuclease activity"/>
    <property type="evidence" value="ECO:0007669"/>
    <property type="project" value="InterPro"/>
</dbReference>
<dbReference type="Proteomes" id="UP000299102">
    <property type="component" value="Unassembled WGS sequence"/>
</dbReference>
<evidence type="ECO:0000313" key="3">
    <source>
        <dbReference type="Proteomes" id="UP000299102"/>
    </source>
</evidence>
<organism evidence="2 3">
    <name type="scientific">Eumeta variegata</name>
    <name type="common">Bagworm moth</name>
    <name type="synonym">Eumeta japonica</name>
    <dbReference type="NCBI Taxonomy" id="151549"/>
    <lineage>
        <taxon>Eukaryota</taxon>
        <taxon>Metazoa</taxon>
        <taxon>Ecdysozoa</taxon>
        <taxon>Arthropoda</taxon>
        <taxon>Hexapoda</taxon>
        <taxon>Insecta</taxon>
        <taxon>Pterygota</taxon>
        <taxon>Neoptera</taxon>
        <taxon>Endopterygota</taxon>
        <taxon>Lepidoptera</taxon>
        <taxon>Glossata</taxon>
        <taxon>Ditrysia</taxon>
        <taxon>Tineoidea</taxon>
        <taxon>Psychidae</taxon>
        <taxon>Oiketicinae</taxon>
        <taxon>Eumeta</taxon>
    </lineage>
</organism>
<name>A0A4C1XTB7_EUMVA</name>
<evidence type="ECO:0000313" key="2">
    <source>
        <dbReference type="EMBL" id="GBP66738.1"/>
    </source>
</evidence>
<accession>A0A4C1XTB7</accession>
<dbReference type="InterPro" id="IPR036397">
    <property type="entry name" value="RNaseH_sf"/>
</dbReference>
<gene>
    <name evidence="2" type="ORF">EVAR_50117_1</name>
</gene>
<evidence type="ECO:0000259" key="1">
    <source>
        <dbReference type="Pfam" id="PF00075"/>
    </source>
</evidence>
<dbReference type="InterPro" id="IPR012337">
    <property type="entry name" value="RNaseH-like_sf"/>
</dbReference>
<proteinExistence type="predicted"/>
<dbReference type="AlphaFoldDB" id="A0A4C1XTB7"/>
<dbReference type="InterPro" id="IPR002156">
    <property type="entry name" value="RNaseH_domain"/>
</dbReference>
<protein>
    <recommendedName>
        <fullName evidence="1">RNase H type-1 domain-containing protein</fullName>
    </recommendedName>
</protein>
<dbReference type="Pfam" id="PF00075">
    <property type="entry name" value="RNase_H"/>
    <property type="match status" value="1"/>
</dbReference>
<comment type="caution">
    <text evidence="2">The sequence shown here is derived from an EMBL/GenBank/DDBJ whole genome shotgun (WGS) entry which is preliminary data.</text>
</comment>
<reference evidence="2 3" key="1">
    <citation type="journal article" date="2019" name="Commun. Biol.">
        <title>The bagworm genome reveals a unique fibroin gene that provides high tensile strength.</title>
        <authorList>
            <person name="Kono N."/>
            <person name="Nakamura H."/>
            <person name="Ohtoshi R."/>
            <person name="Tomita M."/>
            <person name="Numata K."/>
            <person name="Arakawa K."/>
        </authorList>
    </citation>
    <scope>NUCLEOTIDE SEQUENCE [LARGE SCALE GENOMIC DNA]</scope>
</reference>
<dbReference type="SUPFAM" id="SSF53098">
    <property type="entry name" value="Ribonuclease H-like"/>
    <property type="match status" value="1"/>
</dbReference>
<sequence length="299" mass="34063">MLYVSCAWVPATRKLGVRKMIDAVQRSVALKACRAYRTISLHSALFILILLSLDIRVKEAAWLHEVKREKDLGDTFVDQELAKPVYFSELPAHVPEIGFENVEELGSYTLDRLAVVGPHIYTDGSRIKGKVRAALTEWQDGEESCNSRSVLEVLTCSKTYHYLAHEARRDISEIVAESRAVRLFWVRAHAGIKGNERADELVRRADKTAADYDRFPLSYAKRVTRVASLEEWQEQYAEGSNGEIIKCFVLRVKQTYRVRQIDITSQLALTLTGHGGFSQYLFRFKLKDSLYCACNPTKI</sequence>
<dbReference type="GO" id="GO:0003676">
    <property type="term" value="F:nucleic acid binding"/>
    <property type="evidence" value="ECO:0007669"/>
    <property type="project" value="InterPro"/>
</dbReference>
<keyword evidence="3" id="KW-1185">Reference proteome</keyword>
<feature type="domain" description="RNase H type-1" evidence="1">
    <location>
        <begin position="169"/>
        <end position="205"/>
    </location>
</feature>
<dbReference type="Gene3D" id="3.30.420.10">
    <property type="entry name" value="Ribonuclease H-like superfamily/Ribonuclease H"/>
    <property type="match status" value="1"/>
</dbReference>
<dbReference type="EMBL" id="BGZK01000965">
    <property type="protein sequence ID" value="GBP66738.1"/>
    <property type="molecule type" value="Genomic_DNA"/>
</dbReference>
<dbReference type="OrthoDB" id="411823at2759"/>